<proteinExistence type="predicted"/>
<dbReference type="InterPro" id="IPR025870">
    <property type="entry name" value="Glyoxalase-like_dom"/>
</dbReference>
<feature type="domain" description="Glyoxalase-like" evidence="1">
    <location>
        <begin position="4"/>
        <end position="188"/>
    </location>
</feature>
<dbReference type="OrthoDB" id="9812467at2"/>
<evidence type="ECO:0000313" key="2">
    <source>
        <dbReference type="EMBL" id="SCZ37517.1"/>
    </source>
</evidence>
<organism evidence="2 3">
    <name type="scientific">Afifella marina DSM 2698</name>
    <dbReference type="NCBI Taxonomy" id="1120955"/>
    <lineage>
        <taxon>Bacteria</taxon>
        <taxon>Pseudomonadati</taxon>
        <taxon>Pseudomonadota</taxon>
        <taxon>Alphaproteobacteria</taxon>
        <taxon>Hyphomicrobiales</taxon>
        <taxon>Afifellaceae</taxon>
        <taxon>Afifella</taxon>
    </lineage>
</organism>
<dbReference type="Gene3D" id="3.10.180.10">
    <property type="entry name" value="2,3-Dihydroxybiphenyl 1,2-Dioxygenase, domain 1"/>
    <property type="match status" value="1"/>
</dbReference>
<sequence length="286" mass="30662">MRPIDHLVLPVTALATARERLTELGFEVSPDARHPFGTGNARVFFKNRTYLEPIATLDQAVVDKGIAEGLVFLDQIEKASARAPEGFAMLALKGDDAEEALDAYRQKGFGVGELFSFVGKARSDAGEESEYGVRLAFAADPKAPEAAIFVCQPVGMSVNTGTHYCDHPNGSEGVVAVAAVAENPADFHVFLSAATGQRELRATSFLVEAELGSQRLLLMTPAGFENRYGVTAPDPGDGFVFAAFEVLVDNLEKTRKFAPDGIRHAERLIVPPAPGLGTVLAFVENR</sequence>
<dbReference type="EMBL" id="FMVW01000004">
    <property type="protein sequence ID" value="SCZ37517.1"/>
    <property type="molecule type" value="Genomic_DNA"/>
</dbReference>
<dbReference type="RefSeq" id="WP_092812522.1">
    <property type="nucleotide sequence ID" value="NZ_FMVW01000004.1"/>
</dbReference>
<accession>A0A1G5NJD4</accession>
<dbReference type="Proteomes" id="UP000199347">
    <property type="component" value="Unassembled WGS sequence"/>
</dbReference>
<gene>
    <name evidence="2" type="ORF">SAMN03080610_02193</name>
</gene>
<name>A0A1G5NJD4_AFIMA</name>
<keyword evidence="3" id="KW-1185">Reference proteome</keyword>
<dbReference type="STRING" id="1120955.SAMN03080610_02193"/>
<evidence type="ECO:0000313" key="3">
    <source>
        <dbReference type="Proteomes" id="UP000199347"/>
    </source>
</evidence>
<reference evidence="2 3" key="1">
    <citation type="submission" date="2016-10" db="EMBL/GenBank/DDBJ databases">
        <authorList>
            <person name="de Groot N.N."/>
        </authorList>
    </citation>
    <scope>NUCLEOTIDE SEQUENCE [LARGE SCALE GENOMIC DNA]</scope>
    <source>
        <strain evidence="2 3">DSM 2698</strain>
    </source>
</reference>
<evidence type="ECO:0000259" key="1">
    <source>
        <dbReference type="Pfam" id="PF13468"/>
    </source>
</evidence>
<dbReference type="Pfam" id="PF13468">
    <property type="entry name" value="Glyoxalase_3"/>
    <property type="match status" value="1"/>
</dbReference>
<dbReference type="AlphaFoldDB" id="A0A1G5NJD4"/>
<dbReference type="InterPro" id="IPR029068">
    <property type="entry name" value="Glyas_Bleomycin-R_OHBP_Dase"/>
</dbReference>
<protein>
    <submittedName>
        <fullName evidence="2">Glyoxalase-like domain-containing protein</fullName>
    </submittedName>
</protein>
<dbReference type="SUPFAM" id="SSF54593">
    <property type="entry name" value="Glyoxalase/Bleomycin resistance protein/Dihydroxybiphenyl dioxygenase"/>
    <property type="match status" value="1"/>
</dbReference>